<evidence type="ECO:0000313" key="3">
    <source>
        <dbReference type="EMBL" id="KAJ7330615.1"/>
    </source>
</evidence>
<dbReference type="AlphaFoldDB" id="A0A9W9YAX2"/>
<dbReference type="Gene3D" id="3.30.710.10">
    <property type="entry name" value="Potassium Channel Kv1.1, Chain A"/>
    <property type="match status" value="1"/>
</dbReference>
<comment type="caution">
    <text evidence="3">The sequence shown here is derived from an EMBL/GenBank/DDBJ whole genome shotgun (WGS) entry which is preliminary data.</text>
</comment>
<evidence type="ECO:0000313" key="4">
    <source>
        <dbReference type="Proteomes" id="UP001163046"/>
    </source>
</evidence>
<dbReference type="PROSITE" id="PS50097">
    <property type="entry name" value="BTB"/>
    <property type="match status" value="1"/>
</dbReference>
<dbReference type="Pfam" id="PF07707">
    <property type="entry name" value="BACK"/>
    <property type="match status" value="1"/>
</dbReference>
<accession>A0A9W9YAX2</accession>
<gene>
    <name evidence="3" type="primary">BTBD19</name>
    <name evidence="3" type="ORF">OS493_022230</name>
</gene>
<evidence type="ECO:0000256" key="1">
    <source>
        <dbReference type="SAM" id="MobiDB-lite"/>
    </source>
</evidence>
<dbReference type="Gene3D" id="1.25.40.420">
    <property type="match status" value="1"/>
</dbReference>
<dbReference type="InterPro" id="IPR000210">
    <property type="entry name" value="BTB/POZ_dom"/>
</dbReference>
<feature type="region of interest" description="Disordered" evidence="1">
    <location>
        <begin position="268"/>
        <end position="295"/>
    </location>
</feature>
<feature type="domain" description="BTB" evidence="2">
    <location>
        <begin position="28"/>
        <end position="103"/>
    </location>
</feature>
<dbReference type="Pfam" id="PF00651">
    <property type="entry name" value="BTB"/>
    <property type="match status" value="1"/>
</dbReference>
<dbReference type="InterPro" id="IPR042846">
    <property type="entry name" value="BTBD19"/>
</dbReference>
<organism evidence="3 4">
    <name type="scientific">Desmophyllum pertusum</name>
    <dbReference type="NCBI Taxonomy" id="174260"/>
    <lineage>
        <taxon>Eukaryota</taxon>
        <taxon>Metazoa</taxon>
        <taxon>Cnidaria</taxon>
        <taxon>Anthozoa</taxon>
        <taxon>Hexacorallia</taxon>
        <taxon>Scleractinia</taxon>
        <taxon>Caryophylliina</taxon>
        <taxon>Caryophylliidae</taxon>
        <taxon>Desmophyllum</taxon>
    </lineage>
</organism>
<keyword evidence="4" id="KW-1185">Reference proteome</keyword>
<dbReference type="InterPro" id="IPR011705">
    <property type="entry name" value="BACK"/>
</dbReference>
<reference evidence="3" key="1">
    <citation type="submission" date="2023-01" db="EMBL/GenBank/DDBJ databases">
        <title>Genome assembly of the deep-sea coral Lophelia pertusa.</title>
        <authorList>
            <person name="Herrera S."/>
            <person name="Cordes E."/>
        </authorList>
    </citation>
    <scope>NUCLEOTIDE SEQUENCE</scope>
    <source>
        <strain evidence="3">USNM1676648</strain>
        <tissue evidence="3">Polyp</tissue>
    </source>
</reference>
<evidence type="ECO:0000259" key="2">
    <source>
        <dbReference type="PROSITE" id="PS50097"/>
    </source>
</evidence>
<dbReference type="PANTHER" id="PTHR46965:SF1">
    <property type="entry name" value="BTB_POZ DOMAIN-CONTAINING PROTEIN 19"/>
    <property type="match status" value="1"/>
</dbReference>
<protein>
    <submittedName>
        <fullName evidence="3">BTB/POZ domain-containing protein 19</fullName>
    </submittedName>
</protein>
<proteinExistence type="predicted"/>
<dbReference type="SMART" id="SM00875">
    <property type="entry name" value="BACK"/>
    <property type="match status" value="1"/>
</dbReference>
<dbReference type="SUPFAM" id="SSF54695">
    <property type="entry name" value="POZ domain"/>
    <property type="match status" value="1"/>
</dbReference>
<sequence>MSQERSIPGCPWAFADDMRGIIDKKEFSDVKFIVGPNRKVIRANKAILMARCEVFKAMLSDQKDNVRQKGDQQDVPLVLADVTPEIFMSMLEFLYTNTCTLNSKNVMEVMGSAMEYNLEQLQKICEQFIGETLAIETASEAMQIAVTYGQEELRERCLDFIEENTENVFRTKGFHELSEEALALLLQSDKLMMDELEILAAVREWATVNSVVLGKSVAEVAQNVIKHVRLALLTPDEELKQVEVDNEKDRMIPIKQISEAWKYHALRKSPKHNASVPRPRPRRGTKPREMYTEVH</sequence>
<dbReference type="Proteomes" id="UP001163046">
    <property type="component" value="Unassembled WGS sequence"/>
</dbReference>
<dbReference type="CDD" id="cd18494">
    <property type="entry name" value="BACK_BTBD19"/>
    <property type="match status" value="1"/>
</dbReference>
<dbReference type="PANTHER" id="PTHR46965">
    <property type="entry name" value="BTB/POZ DOMAIN-CONTAINING PROTEIN 19"/>
    <property type="match status" value="1"/>
</dbReference>
<dbReference type="EMBL" id="MU827792">
    <property type="protein sequence ID" value="KAJ7330615.1"/>
    <property type="molecule type" value="Genomic_DNA"/>
</dbReference>
<dbReference type="InterPro" id="IPR011333">
    <property type="entry name" value="SKP1/BTB/POZ_sf"/>
</dbReference>
<dbReference type="SMART" id="SM00225">
    <property type="entry name" value="BTB"/>
    <property type="match status" value="1"/>
</dbReference>
<dbReference type="CDD" id="cd18294">
    <property type="entry name" value="BTB_POZ_BTBD19"/>
    <property type="match status" value="1"/>
</dbReference>
<dbReference type="OrthoDB" id="45365at2759"/>
<name>A0A9W9YAX2_9CNID</name>
<feature type="compositionally biased region" description="Basic and acidic residues" evidence="1">
    <location>
        <begin position="286"/>
        <end position="295"/>
    </location>
</feature>